<dbReference type="EMBL" id="VUNS01000027">
    <property type="protein sequence ID" value="MST98979.1"/>
    <property type="molecule type" value="Genomic_DNA"/>
</dbReference>
<feature type="transmembrane region" description="Helical" evidence="1">
    <location>
        <begin position="51"/>
        <end position="70"/>
    </location>
</feature>
<evidence type="ECO:0000313" key="3">
    <source>
        <dbReference type="Proteomes" id="UP000435649"/>
    </source>
</evidence>
<keyword evidence="1" id="KW-1133">Transmembrane helix</keyword>
<evidence type="ECO:0000256" key="1">
    <source>
        <dbReference type="SAM" id="Phobius"/>
    </source>
</evidence>
<reference evidence="2 3" key="1">
    <citation type="submission" date="2019-08" db="EMBL/GenBank/DDBJ databases">
        <title>In-depth cultivation of the pig gut microbiome towards novel bacterial diversity and tailored functional studies.</title>
        <authorList>
            <person name="Wylensek D."/>
            <person name="Hitch T.C.A."/>
            <person name="Clavel T."/>
        </authorList>
    </citation>
    <scope>NUCLEOTIDE SEQUENCE [LARGE SCALE GENOMIC DNA]</scope>
    <source>
        <strain evidence="2 3">BBE-744-WT-12</strain>
    </source>
</reference>
<evidence type="ECO:0000313" key="2">
    <source>
        <dbReference type="EMBL" id="MST98979.1"/>
    </source>
</evidence>
<protein>
    <submittedName>
        <fullName evidence="2">Uncharacterized protein</fullName>
    </submittedName>
</protein>
<gene>
    <name evidence="2" type="ORF">FYJ85_18245</name>
</gene>
<proteinExistence type="predicted"/>
<name>A0A844G9R9_9BACT</name>
<keyword evidence="3" id="KW-1185">Reference proteome</keyword>
<dbReference type="Proteomes" id="UP000435649">
    <property type="component" value="Unassembled WGS sequence"/>
</dbReference>
<organism evidence="2 3">
    <name type="scientific">Victivallis lenta</name>
    <dbReference type="NCBI Taxonomy" id="2606640"/>
    <lineage>
        <taxon>Bacteria</taxon>
        <taxon>Pseudomonadati</taxon>
        <taxon>Lentisphaerota</taxon>
        <taxon>Lentisphaeria</taxon>
        <taxon>Victivallales</taxon>
        <taxon>Victivallaceae</taxon>
        <taxon>Victivallis</taxon>
    </lineage>
</organism>
<keyword evidence="1" id="KW-0472">Membrane</keyword>
<accession>A0A844G9R9</accession>
<keyword evidence="1" id="KW-0812">Transmembrane</keyword>
<dbReference type="RefSeq" id="WP_154420040.1">
    <property type="nucleotide sequence ID" value="NZ_DBFCGB010000205.1"/>
</dbReference>
<sequence length="81" mass="8717">MNREQFDILLVVLIAAGLILSNTVGRGRPPVKFFARGAVWALCGVLAYEKALWAAVLLWGLAAVFAGLGARSLNKHPARTE</sequence>
<dbReference type="AlphaFoldDB" id="A0A844G9R9"/>
<comment type="caution">
    <text evidence="2">The sequence shown here is derived from an EMBL/GenBank/DDBJ whole genome shotgun (WGS) entry which is preliminary data.</text>
</comment>